<name>A0A1G7BB24_9ACTN</name>
<dbReference type="OrthoDB" id="4868950at2"/>
<dbReference type="RefSeq" id="WP_090860855.1">
    <property type="nucleotide sequence ID" value="NZ_FMZM01000017.1"/>
</dbReference>
<proteinExistence type="predicted"/>
<keyword evidence="2" id="KW-1185">Reference proteome</keyword>
<organism evidence="1 2">
    <name type="scientific">Nocardioides lianchengensis</name>
    <dbReference type="NCBI Taxonomy" id="1045774"/>
    <lineage>
        <taxon>Bacteria</taxon>
        <taxon>Bacillati</taxon>
        <taxon>Actinomycetota</taxon>
        <taxon>Actinomycetes</taxon>
        <taxon>Propionibacteriales</taxon>
        <taxon>Nocardioidaceae</taxon>
        <taxon>Nocardioides</taxon>
    </lineage>
</organism>
<protein>
    <submittedName>
        <fullName evidence="1">Fe-S cluster assembly iron-binding protein IscA</fullName>
    </submittedName>
</protein>
<reference evidence="1 2" key="1">
    <citation type="submission" date="2016-10" db="EMBL/GenBank/DDBJ databases">
        <authorList>
            <person name="de Groot N.N."/>
        </authorList>
    </citation>
    <scope>NUCLEOTIDE SEQUENCE [LARGE SCALE GENOMIC DNA]</scope>
    <source>
        <strain evidence="1 2">CGMCC 4.6858</strain>
    </source>
</reference>
<sequence length="94" mass="9701">MLTLTENASTIVKDISTQPGLPETAGLRITSENAPEPAFAVSAADQAQPGDQVVEQSGATIYLDETAAVMLDDKILDAAVDPSGKVEFALGLQA</sequence>
<accession>A0A1G7BB24</accession>
<gene>
    <name evidence="1" type="ORF">SAMN05421872_117108</name>
</gene>
<evidence type="ECO:0000313" key="1">
    <source>
        <dbReference type="EMBL" id="SDE24314.1"/>
    </source>
</evidence>
<evidence type="ECO:0000313" key="2">
    <source>
        <dbReference type="Proteomes" id="UP000199034"/>
    </source>
</evidence>
<dbReference type="Proteomes" id="UP000199034">
    <property type="component" value="Unassembled WGS sequence"/>
</dbReference>
<dbReference type="EMBL" id="FMZM01000017">
    <property type="protein sequence ID" value="SDE24314.1"/>
    <property type="molecule type" value="Genomic_DNA"/>
</dbReference>
<dbReference type="Gene3D" id="2.60.300.12">
    <property type="entry name" value="HesB-like domain"/>
    <property type="match status" value="1"/>
</dbReference>
<dbReference type="AlphaFoldDB" id="A0A1G7BB24"/>
<dbReference type="SUPFAM" id="SSF89360">
    <property type="entry name" value="HesB-like domain"/>
    <property type="match status" value="1"/>
</dbReference>
<dbReference type="InterPro" id="IPR035903">
    <property type="entry name" value="HesB-like_dom_sf"/>
</dbReference>
<dbReference type="STRING" id="1045774.SAMN05421872_117108"/>